<dbReference type="AlphaFoldDB" id="A0A8I2YDK9"/>
<name>A0A8I2YDK9_9AGAM</name>
<dbReference type="InterPro" id="IPR036291">
    <property type="entry name" value="NAD(P)-bd_dom_sf"/>
</dbReference>
<dbReference type="Pfam" id="PF00106">
    <property type="entry name" value="adh_short"/>
    <property type="match status" value="1"/>
</dbReference>
<organism evidence="1 2">
    <name type="scientific">Boletus reticuloceps</name>
    <dbReference type="NCBI Taxonomy" id="495285"/>
    <lineage>
        <taxon>Eukaryota</taxon>
        <taxon>Fungi</taxon>
        <taxon>Dikarya</taxon>
        <taxon>Basidiomycota</taxon>
        <taxon>Agaricomycotina</taxon>
        <taxon>Agaricomycetes</taxon>
        <taxon>Agaricomycetidae</taxon>
        <taxon>Boletales</taxon>
        <taxon>Boletineae</taxon>
        <taxon>Boletaceae</taxon>
        <taxon>Boletoideae</taxon>
        <taxon>Boletus</taxon>
    </lineage>
</organism>
<comment type="caution">
    <text evidence="1">The sequence shown here is derived from an EMBL/GenBank/DDBJ whole genome shotgun (WGS) entry which is preliminary data.</text>
</comment>
<dbReference type="OrthoDB" id="498125at2759"/>
<dbReference type="SUPFAM" id="SSF51735">
    <property type="entry name" value="NAD(P)-binding Rossmann-fold domains"/>
    <property type="match status" value="1"/>
</dbReference>
<reference evidence="1" key="1">
    <citation type="submission" date="2021-03" db="EMBL/GenBank/DDBJ databases">
        <title>Evolutionary innovations through gain and loss of genes in the ectomycorrhizal Boletales.</title>
        <authorList>
            <person name="Wu G."/>
            <person name="Miyauchi S."/>
            <person name="Morin E."/>
            <person name="Yang Z.-L."/>
            <person name="Xu J."/>
            <person name="Martin F.M."/>
        </authorList>
    </citation>
    <scope>NUCLEOTIDE SEQUENCE</scope>
    <source>
        <strain evidence="1">BR01</strain>
    </source>
</reference>
<keyword evidence="2" id="KW-1185">Reference proteome</keyword>
<protein>
    <submittedName>
        <fullName evidence="1">Uncharacterized protein</fullName>
    </submittedName>
</protein>
<evidence type="ECO:0000313" key="1">
    <source>
        <dbReference type="EMBL" id="KAG6370042.1"/>
    </source>
</evidence>
<dbReference type="InterPro" id="IPR002347">
    <property type="entry name" value="SDR_fam"/>
</dbReference>
<evidence type="ECO:0000313" key="2">
    <source>
        <dbReference type="Proteomes" id="UP000683000"/>
    </source>
</evidence>
<dbReference type="Proteomes" id="UP000683000">
    <property type="component" value="Unassembled WGS sequence"/>
</dbReference>
<accession>A0A8I2YDK9</accession>
<dbReference type="Gene3D" id="3.40.50.720">
    <property type="entry name" value="NAD(P)-binding Rossmann-like Domain"/>
    <property type="match status" value="1"/>
</dbReference>
<sequence>MDVNITLDDLPSRIGPLDAVADKVLKIGRRMFLVLADVTIQEHVNGMMESFSTELRATLEGWEQLVAVNARGSFLCYKIKQGRGGRIICASTAGGESGPLTAAYSASKLVVRGFSTMCWYESLRIFSSLRFLFKQALKLGRWANSYALGTTGVTVCRISDPVGARVSTVVGFPAGSLAKADRD</sequence>
<gene>
    <name evidence="1" type="ORF">JVT61DRAFT_12563</name>
</gene>
<dbReference type="EMBL" id="JAGFBS010000058">
    <property type="protein sequence ID" value="KAG6370042.1"/>
    <property type="molecule type" value="Genomic_DNA"/>
</dbReference>
<proteinExistence type="predicted"/>